<sequence length="285" mass="31399">MRDPGAESHTAIGVFGRLIGHQVDVFRFGAVAGDPAHPVGHGRPALLCRSGSHDETEMPCPDETFVDLGVGRGPPDAAYRRRLADVVDLTDERQYRASDIGKRHHLAADGETTRHHSVVRDELLEQFRDRRARPGDPSFGFQEPALLFPRQQCLAVVQLTHEVHPGLRGFEWVHHLKTHARHPAWDIQAIEDVIGHEIGDRSAHVRRDAHGQRGQGVHRRAERDHAGDVLRTPVCRGLIAEHATLRIPDEVHIVASGVLDGIDRLAEGDDVVGQVTAHSALDLVG</sequence>
<dbReference type="EMBL" id="CSBK01000443">
    <property type="protein sequence ID" value="COX40620.1"/>
    <property type="molecule type" value="Genomic_DNA"/>
</dbReference>
<accession>A0A0T9DLD8</accession>
<reference evidence="5 6" key="2">
    <citation type="submission" date="2015-03" db="EMBL/GenBank/DDBJ databases">
        <authorList>
            <consortium name="Pathogen Informatics"/>
        </authorList>
    </citation>
    <scope>NUCLEOTIDE SEQUENCE [LARGE SCALE GENOMIC DNA]</scope>
    <source>
        <strain evidence="5">K00500041</strain>
        <strain evidence="2 7">M09401471</strain>
        <strain evidence="6">N09902308</strain>
        <strain evidence="3 8">P00601463</strain>
    </source>
</reference>
<evidence type="ECO:0000313" key="7">
    <source>
        <dbReference type="Proteomes" id="UP000044938"/>
    </source>
</evidence>
<evidence type="ECO:0000313" key="5">
    <source>
        <dbReference type="Proteomes" id="UP000038802"/>
    </source>
</evidence>
<name>A0A0T9DLD8_MYCTX</name>
<dbReference type="Proteomes" id="UP000044938">
    <property type="component" value="Unassembled WGS sequence"/>
</dbReference>
<evidence type="ECO:0000313" key="8">
    <source>
        <dbReference type="Proteomes" id="UP000048600"/>
    </source>
</evidence>
<gene>
    <name evidence="1" type="ORF">ERS007703_01149</name>
    <name evidence="2" type="ORF">ERS007720_00486</name>
    <name evidence="4" type="ORF">ERS007739_01242</name>
    <name evidence="3" type="ORF">ERS007741_00864</name>
</gene>
<reference evidence="1" key="3">
    <citation type="submission" date="2015-03" db="EMBL/GenBank/DDBJ databases">
        <authorList>
            <person name="Murphy D."/>
        </authorList>
    </citation>
    <scope>NUCLEOTIDE SEQUENCE [LARGE SCALE GENOMIC DNA]</scope>
    <source>
        <strain evidence="1">K00500041</strain>
    </source>
</reference>
<proteinExistence type="predicted"/>
<evidence type="ECO:0000313" key="6">
    <source>
        <dbReference type="Proteomes" id="UP000039021"/>
    </source>
</evidence>
<dbReference type="Proteomes" id="UP000038802">
    <property type="component" value="Unassembled WGS sequence"/>
</dbReference>
<reference evidence="4" key="1">
    <citation type="submission" date="2015-03" db="EMBL/GenBank/DDBJ databases">
        <authorList>
            <consortium name="Pathogen Informatics"/>
            <person name="Murphy D."/>
        </authorList>
    </citation>
    <scope>NUCLEOTIDE SEQUENCE</scope>
    <source>
        <strain evidence="4">N09902308</strain>
    </source>
</reference>
<evidence type="ECO:0000313" key="4">
    <source>
        <dbReference type="EMBL" id="COX40620.1"/>
    </source>
</evidence>
<dbReference type="EMBL" id="CSAJ01000036">
    <property type="protein sequence ID" value="COV56952.1"/>
    <property type="molecule type" value="Genomic_DNA"/>
</dbReference>
<dbReference type="Proteomes" id="UP000048600">
    <property type="component" value="Unassembled WGS sequence"/>
</dbReference>
<dbReference type="Proteomes" id="UP000039021">
    <property type="component" value="Unassembled WGS sequence"/>
</dbReference>
<evidence type="ECO:0000313" key="1">
    <source>
        <dbReference type="EMBL" id="COV32923.1"/>
    </source>
</evidence>
<dbReference type="EMBL" id="CSAE01000089">
    <property type="protein sequence ID" value="COV32923.1"/>
    <property type="molecule type" value="Genomic_DNA"/>
</dbReference>
<dbReference type="AlphaFoldDB" id="A0A0T9DLD8"/>
<organism evidence="1 5">
    <name type="scientific">Mycobacterium tuberculosis</name>
    <dbReference type="NCBI Taxonomy" id="1773"/>
    <lineage>
        <taxon>Bacteria</taxon>
        <taxon>Bacillati</taxon>
        <taxon>Actinomycetota</taxon>
        <taxon>Actinomycetes</taxon>
        <taxon>Mycobacteriales</taxon>
        <taxon>Mycobacteriaceae</taxon>
        <taxon>Mycobacterium</taxon>
        <taxon>Mycobacterium tuberculosis complex</taxon>
    </lineage>
</organism>
<protein>
    <submittedName>
        <fullName evidence="1">Uncharacterized protein</fullName>
    </submittedName>
</protein>
<evidence type="ECO:0000313" key="3">
    <source>
        <dbReference type="EMBL" id="COV87997.1"/>
    </source>
</evidence>
<dbReference type="EMBL" id="CHKL01000060">
    <property type="protein sequence ID" value="COV87997.1"/>
    <property type="molecule type" value="Genomic_DNA"/>
</dbReference>
<evidence type="ECO:0000313" key="2">
    <source>
        <dbReference type="EMBL" id="COV56952.1"/>
    </source>
</evidence>